<feature type="non-terminal residue" evidence="1">
    <location>
        <position position="156"/>
    </location>
</feature>
<accession>A0ACA9LE14</accession>
<sequence length="156" mass="16983">MQGCTSKFSRQDNMMQHYRTHLSSKSRRGSKSGIQTSPPFSSHQPHRVSDMLTLDEPPTKRVRRSAAVTTTACDSAIASLSPPSPITTIPPPPSTAAATPTYSPTYENLPLPNSMLPPVRSVIPERQGVMLPPIHTLTPSTLPPPPNHQMNGENRL</sequence>
<dbReference type="EMBL" id="CAJVPT010005901">
    <property type="protein sequence ID" value="CAG8525227.1"/>
    <property type="molecule type" value="Genomic_DNA"/>
</dbReference>
<evidence type="ECO:0000313" key="2">
    <source>
        <dbReference type="Proteomes" id="UP000789525"/>
    </source>
</evidence>
<evidence type="ECO:0000313" key="1">
    <source>
        <dbReference type="EMBL" id="CAG8525227.1"/>
    </source>
</evidence>
<keyword evidence="2" id="KW-1185">Reference proteome</keyword>
<name>A0ACA9LE14_9GLOM</name>
<gene>
    <name evidence="1" type="ORF">ACOLOM_LOCUS3835</name>
</gene>
<dbReference type="Proteomes" id="UP000789525">
    <property type="component" value="Unassembled WGS sequence"/>
</dbReference>
<protein>
    <submittedName>
        <fullName evidence="1">7603_t:CDS:1</fullName>
    </submittedName>
</protein>
<comment type="caution">
    <text evidence="1">The sequence shown here is derived from an EMBL/GenBank/DDBJ whole genome shotgun (WGS) entry which is preliminary data.</text>
</comment>
<organism evidence="1 2">
    <name type="scientific">Acaulospora colombiana</name>
    <dbReference type="NCBI Taxonomy" id="27376"/>
    <lineage>
        <taxon>Eukaryota</taxon>
        <taxon>Fungi</taxon>
        <taxon>Fungi incertae sedis</taxon>
        <taxon>Mucoromycota</taxon>
        <taxon>Glomeromycotina</taxon>
        <taxon>Glomeromycetes</taxon>
        <taxon>Diversisporales</taxon>
        <taxon>Acaulosporaceae</taxon>
        <taxon>Acaulospora</taxon>
    </lineage>
</organism>
<proteinExistence type="predicted"/>
<reference evidence="1" key="1">
    <citation type="submission" date="2021-06" db="EMBL/GenBank/DDBJ databases">
        <authorList>
            <person name="Kallberg Y."/>
            <person name="Tangrot J."/>
            <person name="Rosling A."/>
        </authorList>
    </citation>
    <scope>NUCLEOTIDE SEQUENCE</scope>
    <source>
        <strain evidence="1">CL356</strain>
    </source>
</reference>